<evidence type="ECO:0000313" key="1">
    <source>
        <dbReference type="EnsemblMetazoa" id="OVOC1752.1"/>
    </source>
</evidence>
<keyword evidence="2" id="KW-1185">Reference proteome</keyword>
<proteinExistence type="predicted"/>
<organism evidence="1 2">
    <name type="scientific">Onchocerca volvulus</name>
    <dbReference type="NCBI Taxonomy" id="6282"/>
    <lineage>
        <taxon>Eukaryota</taxon>
        <taxon>Metazoa</taxon>
        <taxon>Ecdysozoa</taxon>
        <taxon>Nematoda</taxon>
        <taxon>Chromadorea</taxon>
        <taxon>Rhabditida</taxon>
        <taxon>Spirurina</taxon>
        <taxon>Spiruromorpha</taxon>
        <taxon>Filarioidea</taxon>
        <taxon>Onchocercidae</taxon>
        <taxon>Onchocerca</taxon>
    </lineage>
</organism>
<dbReference type="EMBL" id="CMVM020000052">
    <property type="status" value="NOT_ANNOTATED_CDS"/>
    <property type="molecule type" value="Genomic_DNA"/>
</dbReference>
<dbReference type="EnsemblMetazoa" id="OVOC1752.1">
    <property type="protein sequence ID" value="OVOC1752.1"/>
    <property type="gene ID" value="WBGene00238561"/>
</dbReference>
<accession>A0A8R1TNN1</accession>
<sequence>MGIEKVAKNTPTKIVKLDINPASDFVALDAKIDFDDSALYCHPKIAHLRDYDEEVKEEIEASKLRELNL</sequence>
<reference evidence="1" key="2">
    <citation type="submission" date="2022-06" db="UniProtKB">
        <authorList>
            <consortium name="EnsemblMetazoa"/>
        </authorList>
    </citation>
    <scope>IDENTIFICATION</scope>
</reference>
<protein>
    <submittedName>
        <fullName evidence="1">Uncharacterized protein</fullName>
    </submittedName>
</protein>
<reference evidence="2" key="1">
    <citation type="submission" date="2013-10" db="EMBL/GenBank/DDBJ databases">
        <title>Genome sequencing of Onchocerca volvulus.</title>
        <authorList>
            <person name="Cotton J."/>
            <person name="Tsai J."/>
            <person name="Stanley E."/>
            <person name="Tracey A."/>
            <person name="Holroyd N."/>
            <person name="Lustigman S."/>
            <person name="Berriman M."/>
        </authorList>
    </citation>
    <scope>NUCLEOTIDE SEQUENCE</scope>
</reference>
<evidence type="ECO:0000313" key="2">
    <source>
        <dbReference type="Proteomes" id="UP000024404"/>
    </source>
</evidence>
<dbReference type="SUPFAM" id="SSF56059">
    <property type="entry name" value="Glutathione synthetase ATP-binding domain-like"/>
    <property type="match status" value="1"/>
</dbReference>
<dbReference type="AlphaFoldDB" id="A0A8R1TNN1"/>
<dbReference type="Gene3D" id="3.30.470.20">
    <property type="entry name" value="ATP-grasp fold, B domain"/>
    <property type="match status" value="1"/>
</dbReference>
<name>A0A8R1TNN1_ONCVO</name>
<dbReference type="Proteomes" id="UP000024404">
    <property type="component" value="Unassembled WGS sequence"/>
</dbReference>